<gene>
    <name evidence="2" type="ORF">AUC71_00385</name>
</gene>
<dbReference type="EMBL" id="LPWD01000002">
    <property type="protein sequence ID" value="ODS04176.1"/>
    <property type="molecule type" value="Genomic_DNA"/>
</dbReference>
<keyword evidence="3" id="KW-1185">Reference proteome</keyword>
<protein>
    <submittedName>
        <fullName evidence="2">Uncharacterized protein</fullName>
    </submittedName>
</protein>
<feature type="transmembrane region" description="Helical" evidence="1">
    <location>
        <begin position="12"/>
        <end position="31"/>
    </location>
</feature>
<feature type="transmembrane region" description="Helical" evidence="1">
    <location>
        <begin position="239"/>
        <end position="256"/>
    </location>
</feature>
<dbReference type="OrthoDB" id="8477963at2"/>
<evidence type="ECO:0000256" key="1">
    <source>
        <dbReference type="SAM" id="Phobius"/>
    </source>
</evidence>
<comment type="caution">
    <text evidence="2">The sequence shown here is derived from an EMBL/GenBank/DDBJ whole genome shotgun (WGS) entry which is preliminary data.</text>
</comment>
<feature type="transmembrane region" description="Helical" evidence="1">
    <location>
        <begin position="262"/>
        <end position="280"/>
    </location>
</feature>
<dbReference type="AlphaFoldDB" id="A0A1E3WEG8"/>
<keyword evidence="1" id="KW-0812">Transmembrane</keyword>
<feature type="transmembrane region" description="Helical" evidence="1">
    <location>
        <begin position="51"/>
        <end position="72"/>
    </location>
</feature>
<evidence type="ECO:0000313" key="2">
    <source>
        <dbReference type="EMBL" id="ODS04176.1"/>
    </source>
</evidence>
<keyword evidence="1" id="KW-1133">Transmembrane helix</keyword>
<feature type="transmembrane region" description="Helical" evidence="1">
    <location>
        <begin position="181"/>
        <end position="200"/>
    </location>
</feature>
<proteinExistence type="predicted"/>
<accession>A0A1E3WEG8</accession>
<evidence type="ECO:0000313" key="3">
    <source>
        <dbReference type="Proteomes" id="UP000095042"/>
    </source>
</evidence>
<sequence>MAKLRFFRFAEFVLVFLTIVAVAVFAGLYDLRDHATEFERRFGSSFSQSTINLALVALAAAIAVGILTYRAAGKLRPGPLRRHLILLPVAVIAFLASGLVFGMQAERMMHQARVTRFLPAPSLFKLLNLQFDPLFSMQTPAVKERIVSELREKVDQEKAESDAAAARLEQIAIPRIALAEFYVGAAIASALGLWGLLAFIRARPTPGTTPMTYLDAVERERRKQTPPRLAGKPINRTRGLLFLAAAIGVLVGQFWLPPLNFALNALIAVIIGAAVFIALFRAKQYLQISADSLLGKDKRAPILFLRSFSDDPKVNAAAGISHEGLAQLIDFSVETRLANHFMGFGPFIAVGSPKEAVPQIGAARVKLSDDEWQAAVTNWMERSSVIVMYAGTTHWVGWELKRIIEGGFTDKLIILFPPVLPFPGFWQTSWLKRQKADIAARFERLKAAFTGTKWADAWEVTDPETIICARLKADGSIAFTRSRRRSKDAYDLATKIAHLGLLGLDPKILDHEPNGVPAKP</sequence>
<organism evidence="2 3">
    <name type="scientific">Methyloceanibacter marginalis</name>
    <dbReference type="NCBI Taxonomy" id="1774971"/>
    <lineage>
        <taxon>Bacteria</taxon>
        <taxon>Pseudomonadati</taxon>
        <taxon>Pseudomonadota</taxon>
        <taxon>Alphaproteobacteria</taxon>
        <taxon>Hyphomicrobiales</taxon>
        <taxon>Hyphomicrobiaceae</taxon>
        <taxon>Methyloceanibacter</taxon>
    </lineage>
</organism>
<dbReference type="Proteomes" id="UP000095042">
    <property type="component" value="Unassembled WGS sequence"/>
</dbReference>
<name>A0A1E3WEG8_9HYPH</name>
<keyword evidence="1" id="KW-0472">Membrane</keyword>
<reference evidence="2 3" key="1">
    <citation type="journal article" date="2016" name="Environ. Microbiol.">
        <title>New Methyloceanibacter diversity from North Sea sediments includes methanotroph containing solely the soluble methane monooxygenase.</title>
        <authorList>
            <person name="Vekeman B."/>
            <person name="Kerckhof F.M."/>
            <person name="Cremers G."/>
            <person name="de Vos P."/>
            <person name="Vandamme P."/>
            <person name="Boon N."/>
            <person name="Op den Camp H.J."/>
            <person name="Heylen K."/>
        </authorList>
    </citation>
    <scope>NUCLEOTIDE SEQUENCE [LARGE SCALE GENOMIC DNA]</scope>
    <source>
        <strain evidence="2 3">R-67177</strain>
    </source>
</reference>
<dbReference type="RefSeq" id="WP_069622617.1">
    <property type="nucleotide sequence ID" value="NZ_LPWD01000002.1"/>
</dbReference>
<feature type="transmembrane region" description="Helical" evidence="1">
    <location>
        <begin position="84"/>
        <end position="103"/>
    </location>
</feature>